<evidence type="ECO:0008006" key="4">
    <source>
        <dbReference type="Google" id="ProtNLM"/>
    </source>
</evidence>
<dbReference type="AlphaFoldDB" id="A0AAC9FCJ4"/>
<proteinExistence type="predicted"/>
<evidence type="ECO:0000256" key="1">
    <source>
        <dbReference type="SAM" id="MobiDB-lite"/>
    </source>
</evidence>
<feature type="compositionally biased region" description="Basic and acidic residues" evidence="1">
    <location>
        <begin position="289"/>
        <end position="300"/>
    </location>
</feature>
<organism evidence="2 3">
    <name type="scientific">Acidipropionibacterium acidipropionici</name>
    <dbReference type="NCBI Taxonomy" id="1748"/>
    <lineage>
        <taxon>Bacteria</taxon>
        <taxon>Bacillati</taxon>
        <taxon>Actinomycetota</taxon>
        <taxon>Actinomycetes</taxon>
        <taxon>Propionibacteriales</taxon>
        <taxon>Propionibacteriaceae</taxon>
        <taxon>Acidipropionibacterium</taxon>
    </lineage>
</organism>
<feature type="region of interest" description="Disordered" evidence="1">
    <location>
        <begin position="278"/>
        <end position="301"/>
    </location>
</feature>
<accession>A0AAC9FCJ4</accession>
<reference evidence="2 3" key="1">
    <citation type="submission" date="2016-02" db="EMBL/GenBank/DDBJ databases">
        <title>Complete Genome Sequence of Propionibacterium acidipropionici ATCC 55737.</title>
        <authorList>
            <person name="Luna Flores C.H."/>
            <person name="Nielsen L.K."/>
            <person name="Marcellin E."/>
        </authorList>
    </citation>
    <scope>NUCLEOTIDE SEQUENCE [LARGE SCALE GENOMIC DNA]</scope>
    <source>
        <strain evidence="2 3">ATCC 55737</strain>
    </source>
</reference>
<protein>
    <recommendedName>
        <fullName evidence="4">Carotenoid dehydrogenase</fullName>
    </recommendedName>
</protein>
<gene>
    <name evidence="2" type="ORF">AXH35_16245</name>
</gene>
<sequence length="412" mass="44748">MVVTSESDIEVRGEGLIALAASLRLARLGHRVTLVAADPSWRSRARRPLSGELPPVLEVPAAWRDLFGKSGRNMDAELARDGFTLTEAPPVLHRMEKETLALPTERAAQIAAVRTHWSPDVARIWSHLLDRADEAWQARRALGLEYPVAGALRGGDLPRALAGRHLTDGCDDLPALLRAVVGHLGPVAGGTRAGRGGTPLLADLAVPRVFGRWQLTRLDDGSATTLQPLLDALDRRLGARGVEVAAGPARRPDLVIDTEPPRRRFGHDRPFLAPTVRLTRSPDTAPGGRRAERGVEHSVDHTPAGPVLHWSWSEQGQRATLTHDHTRPVRRPDLGRAIDSTAAWRRRPPLQWIRDDGAPVLAASPAAHGGPEPWAQLLTGALAAYLSHERLTGQDVSPHNRAVGADGRLRRH</sequence>
<dbReference type="EMBL" id="CP014352">
    <property type="protein sequence ID" value="AMS06763.1"/>
    <property type="molecule type" value="Genomic_DNA"/>
</dbReference>
<evidence type="ECO:0000313" key="2">
    <source>
        <dbReference type="EMBL" id="AMS06763.1"/>
    </source>
</evidence>
<dbReference type="Proteomes" id="UP000075221">
    <property type="component" value="Chromosome"/>
</dbReference>
<name>A0AAC9FCJ4_9ACTN</name>
<evidence type="ECO:0000313" key="3">
    <source>
        <dbReference type="Proteomes" id="UP000075221"/>
    </source>
</evidence>